<gene>
    <name evidence="9" type="ORF">POL72_13925</name>
</gene>
<name>A0ABT5BZ83_9BACT</name>
<dbReference type="InterPro" id="IPR001818">
    <property type="entry name" value="Pept_M10_metallopeptidase"/>
</dbReference>
<dbReference type="Pfam" id="PF00413">
    <property type="entry name" value="Peptidase_M10"/>
    <property type="match status" value="1"/>
</dbReference>
<evidence type="ECO:0000256" key="1">
    <source>
        <dbReference type="ARBA" id="ARBA00022670"/>
    </source>
</evidence>
<feature type="domain" description="Peptidase M10 metallopeptidase" evidence="8">
    <location>
        <begin position="180"/>
        <end position="246"/>
    </location>
</feature>
<feature type="signal peptide" evidence="7">
    <location>
        <begin position="1"/>
        <end position="26"/>
    </location>
</feature>
<keyword evidence="4" id="KW-0862">Zinc</keyword>
<keyword evidence="10" id="KW-1185">Reference proteome</keyword>
<dbReference type="PANTHER" id="PTHR10201">
    <property type="entry name" value="MATRIX METALLOPROTEINASE"/>
    <property type="match status" value="1"/>
</dbReference>
<dbReference type="EMBL" id="JAQNDK010000001">
    <property type="protein sequence ID" value="MDC0678839.1"/>
    <property type="molecule type" value="Genomic_DNA"/>
</dbReference>
<keyword evidence="7" id="KW-0732">Signal</keyword>
<dbReference type="GO" id="GO:0008237">
    <property type="term" value="F:metallopeptidase activity"/>
    <property type="evidence" value="ECO:0007669"/>
    <property type="project" value="UniProtKB-KW"/>
</dbReference>
<evidence type="ECO:0000256" key="4">
    <source>
        <dbReference type="ARBA" id="ARBA00022833"/>
    </source>
</evidence>
<dbReference type="EC" id="3.4.24.-" evidence="9"/>
<keyword evidence="1" id="KW-0645">Protease</keyword>
<evidence type="ECO:0000256" key="6">
    <source>
        <dbReference type="SAM" id="MobiDB-lite"/>
    </source>
</evidence>
<evidence type="ECO:0000256" key="7">
    <source>
        <dbReference type="SAM" id="SignalP"/>
    </source>
</evidence>
<dbReference type="InterPro" id="IPR024079">
    <property type="entry name" value="MetalloPept_cat_dom_sf"/>
</dbReference>
<feature type="chain" id="PRO_5046114907" evidence="7">
    <location>
        <begin position="27"/>
        <end position="338"/>
    </location>
</feature>
<dbReference type="Proteomes" id="UP001217485">
    <property type="component" value="Unassembled WGS sequence"/>
</dbReference>
<organism evidence="9 10">
    <name type="scientific">Sorangium atrum</name>
    <dbReference type="NCBI Taxonomy" id="2995308"/>
    <lineage>
        <taxon>Bacteria</taxon>
        <taxon>Pseudomonadati</taxon>
        <taxon>Myxococcota</taxon>
        <taxon>Polyangia</taxon>
        <taxon>Polyangiales</taxon>
        <taxon>Polyangiaceae</taxon>
        <taxon>Sorangium</taxon>
    </lineage>
</organism>
<dbReference type="RefSeq" id="WP_272095683.1">
    <property type="nucleotide sequence ID" value="NZ_JAQNDK010000001.1"/>
</dbReference>
<feature type="compositionally biased region" description="Basic and acidic residues" evidence="6">
    <location>
        <begin position="309"/>
        <end position="328"/>
    </location>
</feature>
<evidence type="ECO:0000313" key="10">
    <source>
        <dbReference type="Proteomes" id="UP001217485"/>
    </source>
</evidence>
<evidence type="ECO:0000256" key="5">
    <source>
        <dbReference type="ARBA" id="ARBA00023049"/>
    </source>
</evidence>
<keyword evidence="2" id="KW-0479">Metal-binding</keyword>
<evidence type="ECO:0000259" key="8">
    <source>
        <dbReference type="Pfam" id="PF00413"/>
    </source>
</evidence>
<evidence type="ECO:0000313" key="9">
    <source>
        <dbReference type="EMBL" id="MDC0678839.1"/>
    </source>
</evidence>
<dbReference type="PANTHER" id="PTHR10201:SF323">
    <property type="entry name" value="MATRIX METALLOPROTEINASE-21"/>
    <property type="match status" value="1"/>
</dbReference>
<reference evidence="9 10" key="1">
    <citation type="submission" date="2023-01" db="EMBL/GenBank/DDBJ databases">
        <title>Minimal conservation of predation-associated metabolite biosynthetic gene clusters underscores biosynthetic potential of Myxococcota including descriptions for ten novel species: Archangium lansinium sp. nov., Myxococcus landrumus sp. nov., Nannocystis bai.</title>
        <authorList>
            <person name="Ahearne A."/>
            <person name="Stevens C."/>
            <person name="Dowd S."/>
        </authorList>
    </citation>
    <scope>NUCLEOTIDE SEQUENCE [LARGE SCALE GENOMIC DNA]</scope>
    <source>
        <strain evidence="9 10">WIWO2</strain>
    </source>
</reference>
<protein>
    <submittedName>
        <fullName evidence="9">Matrixin family metalloprotease</fullName>
        <ecNumber evidence="9">3.4.24.-</ecNumber>
    </submittedName>
</protein>
<dbReference type="Gene3D" id="3.40.390.10">
    <property type="entry name" value="Collagenase (Catalytic Domain)"/>
    <property type="match status" value="1"/>
</dbReference>
<keyword evidence="5 9" id="KW-0482">Metalloprotease</keyword>
<proteinExistence type="predicted"/>
<dbReference type="SUPFAM" id="SSF55486">
    <property type="entry name" value="Metalloproteases ('zincins'), catalytic domain"/>
    <property type="match status" value="1"/>
</dbReference>
<feature type="region of interest" description="Disordered" evidence="6">
    <location>
        <begin position="307"/>
        <end position="338"/>
    </location>
</feature>
<accession>A0ABT5BZ83</accession>
<evidence type="ECO:0000256" key="3">
    <source>
        <dbReference type="ARBA" id="ARBA00022801"/>
    </source>
</evidence>
<comment type="caution">
    <text evidence="9">The sequence shown here is derived from an EMBL/GenBank/DDBJ whole genome shotgun (WGS) entry which is preliminary data.</text>
</comment>
<evidence type="ECO:0000256" key="2">
    <source>
        <dbReference type="ARBA" id="ARBA00022723"/>
    </source>
</evidence>
<keyword evidence="3 9" id="KW-0378">Hydrolase</keyword>
<sequence>MSMKRAWCSCVAAALAVLASAQQASAYCRSNTCKRSELCLQDDQPVGDCKPLRWAGDCIGFSIQEDASSEISYQEISDVLDVAFDTWMQAPCDGGTPGLRVQNLGPVACGAVELNARDGKTRIVDGLVPGNANVVVFRDMEWLASSGHNTEMLALTTVQFDRKTGELWGADMEINSDLYDFTVGDDSAAPREDLLAIVTHEAGHFLGLDHSMAGPEATMHSRYDRSDPMNFRTLHEDDIAGICQIYPPRDLSASTCNPIPPHGFSPECADDQQVRCSAAPPAAGGPGWSAPLAALAIGAAAWLRAVGRPRADERGPTVNRGDDRDARRASRSPGSRSR</sequence>